<comment type="subcellular location">
    <subcellularLocation>
        <location evidence="1">Membrane</location>
        <topology evidence="1">Multi-pass membrane protein</topology>
    </subcellularLocation>
</comment>
<feature type="transmembrane region" description="Helical" evidence="6">
    <location>
        <begin position="132"/>
        <end position="151"/>
    </location>
</feature>
<evidence type="ECO:0008006" key="9">
    <source>
        <dbReference type="Google" id="ProtNLM"/>
    </source>
</evidence>
<sequence length="387" mass="43417">MATITPTIHPGMICTVEEFMRSITDTSIRCLTRGESLGLTAVTASALLSLLAVLYAMSIILRGVVWRFRHVREVRLHIFHQPMDLLIFCLFVADILQATGAVMDIKWIHTGKVEVGTFCNAQGIVQQLGETGVAMTTLLISLFTFFGIWMGKDIRSMALTSTVVGAVWSFIILMVVLGNVINRGQDVHFQAPTPYWCWISEGYLQWRIWGEYIWFWITLIVSTVIYVPLYFWSRGNIQIDDRAWWKFSFQRAGNSAVDPALKGVRRRALIMLIYPLVYCVSILPLSIIRWITFVNKGSESGTATFIILFIYGLSGACNVVLFLTTRPNTALFGRVVAEGYAAGRAPSLLSEDRQSIRDNANANEEETEAGQEKEGSEDIPLGRLPSR</sequence>
<gene>
    <name evidence="7" type="ORF">D9619_001330</name>
</gene>
<dbReference type="GO" id="GO:0004930">
    <property type="term" value="F:G protein-coupled receptor activity"/>
    <property type="evidence" value="ECO:0007669"/>
    <property type="project" value="TreeGrafter"/>
</dbReference>
<dbReference type="AlphaFoldDB" id="A0A8H5BCJ2"/>
<keyword evidence="8" id="KW-1185">Reference proteome</keyword>
<evidence type="ECO:0000256" key="2">
    <source>
        <dbReference type="ARBA" id="ARBA00022692"/>
    </source>
</evidence>
<dbReference type="PANTHER" id="PTHR23112">
    <property type="entry name" value="G PROTEIN-COUPLED RECEPTOR 157-RELATED"/>
    <property type="match status" value="1"/>
</dbReference>
<feature type="transmembrane region" description="Helical" evidence="6">
    <location>
        <begin position="158"/>
        <end position="181"/>
    </location>
</feature>
<name>A0A8H5BCJ2_9AGAR</name>
<evidence type="ECO:0000256" key="3">
    <source>
        <dbReference type="ARBA" id="ARBA00022989"/>
    </source>
</evidence>
<dbReference type="CDD" id="cd00637">
    <property type="entry name" value="7tm_classA_rhodopsin-like"/>
    <property type="match status" value="1"/>
</dbReference>
<dbReference type="GO" id="GO:0007189">
    <property type="term" value="P:adenylate cyclase-activating G protein-coupled receptor signaling pathway"/>
    <property type="evidence" value="ECO:0007669"/>
    <property type="project" value="TreeGrafter"/>
</dbReference>
<reference evidence="7 8" key="1">
    <citation type="journal article" date="2020" name="ISME J.">
        <title>Uncovering the hidden diversity of litter-decomposition mechanisms in mushroom-forming fungi.</title>
        <authorList>
            <person name="Floudas D."/>
            <person name="Bentzer J."/>
            <person name="Ahren D."/>
            <person name="Johansson T."/>
            <person name="Persson P."/>
            <person name="Tunlid A."/>
        </authorList>
    </citation>
    <scope>NUCLEOTIDE SEQUENCE [LARGE SCALE GENOMIC DNA]</scope>
    <source>
        <strain evidence="7 8">CBS 101986</strain>
    </source>
</reference>
<dbReference type="OrthoDB" id="100006at2759"/>
<dbReference type="SUPFAM" id="SSF81321">
    <property type="entry name" value="Family A G protein-coupled receptor-like"/>
    <property type="match status" value="1"/>
</dbReference>
<keyword evidence="3 6" id="KW-1133">Transmembrane helix</keyword>
<keyword evidence="4 6" id="KW-0472">Membrane</keyword>
<feature type="transmembrane region" description="Helical" evidence="6">
    <location>
        <begin position="41"/>
        <end position="65"/>
    </location>
</feature>
<proteinExistence type="predicted"/>
<dbReference type="EMBL" id="JAACJJ010000028">
    <property type="protein sequence ID" value="KAF5320691.1"/>
    <property type="molecule type" value="Genomic_DNA"/>
</dbReference>
<evidence type="ECO:0000256" key="4">
    <source>
        <dbReference type="ARBA" id="ARBA00023136"/>
    </source>
</evidence>
<evidence type="ECO:0000313" key="7">
    <source>
        <dbReference type="EMBL" id="KAF5320691.1"/>
    </source>
</evidence>
<feature type="transmembrane region" description="Helical" evidence="6">
    <location>
        <begin position="213"/>
        <end position="232"/>
    </location>
</feature>
<dbReference type="PANTHER" id="PTHR23112:SF37">
    <property type="entry name" value="G PROTEIN-COUPLED RECEPTOR GPR1"/>
    <property type="match status" value="1"/>
</dbReference>
<feature type="transmembrane region" description="Helical" evidence="6">
    <location>
        <begin position="85"/>
        <end position="103"/>
    </location>
</feature>
<dbReference type="GO" id="GO:0005886">
    <property type="term" value="C:plasma membrane"/>
    <property type="evidence" value="ECO:0007669"/>
    <property type="project" value="TreeGrafter"/>
</dbReference>
<organism evidence="7 8">
    <name type="scientific">Psilocybe cf. subviscida</name>
    <dbReference type="NCBI Taxonomy" id="2480587"/>
    <lineage>
        <taxon>Eukaryota</taxon>
        <taxon>Fungi</taxon>
        <taxon>Dikarya</taxon>
        <taxon>Basidiomycota</taxon>
        <taxon>Agaricomycotina</taxon>
        <taxon>Agaricomycetes</taxon>
        <taxon>Agaricomycetidae</taxon>
        <taxon>Agaricales</taxon>
        <taxon>Agaricineae</taxon>
        <taxon>Strophariaceae</taxon>
        <taxon>Psilocybe</taxon>
    </lineage>
</organism>
<dbReference type="Proteomes" id="UP000567179">
    <property type="component" value="Unassembled WGS sequence"/>
</dbReference>
<evidence type="ECO:0000313" key="8">
    <source>
        <dbReference type="Proteomes" id="UP000567179"/>
    </source>
</evidence>
<feature type="region of interest" description="Disordered" evidence="5">
    <location>
        <begin position="351"/>
        <end position="387"/>
    </location>
</feature>
<accession>A0A8H5BCJ2</accession>
<evidence type="ECO:0000256" key="6">
    <source>
        <dbReference type="SAM" id="Phobius"/>
    </source>
</evidence>
<feature type="transmembrane region" description="Helical" evidence="6">
    <location>
        <begin position="303"/>
        <end position="324"/>
    </location>
</feature>
<feature type="transmembrane region" description="Helical" evidence="6">
    <location>
        <begin position="269"/>
        <end position="291"/>
    </location>
</feature>
<comment type="caution">
    <text evidence="7">The sequence shown here is derived from an EMBL/GenBank/DDBJ whole genome shotgun (WGS) entry which is preliminary data.</text>
</comment>
<evidence type="ECO:0000256" key="1">
    <source>
        <dbReference type="ARBA" id="ARBA00004141"/>
    </source>
</evidence>
<dbReference type="Gene3D" id="1.20.1070.10">
    <property type="entry name" value="Rhodopsin 7-helix transmembrane proteins"/>
    <property type="match status" value="1"/>
</dbReference>
<evidence type="ECO:0000256" key="5">
    <source>
        <dbReference type="SAM" id="MobiDB-lite"/>
    </source>
</evidence>
<protein>
    <recommendedName>
        <fullName evidence="9">Glucose receptor Git3 N-terminal domain-containing protein</fullName>
    </recommendedName>
</protein>
<keyword evidence="2 6" id="KW-0812">Transmembrane</keyword>